<evidence type="ECO:0000256" key="5">
    <source>
        <dbReference type="ARBA" id="ARBA00031516"/>
    </source>
</evidence>
<dbReference type="Pfam" id="PF25041">
    <property type="entry name" value="UFL1_C"/>
    <property type="match status" value="1"/>
</dbReference>
<evidence type="ECO:0000259" key="7">
    <source>
        <dbReference type="Pfam" id="PF09743"/>
    </source>
</evidence>
<dbReference type="HOGENOM" id="CLU_012417_1_1_1"/>
<reference evidence="10" key="2">
    <citation type="journal article" date="2008" name="Genome Biol.">
        <title>Improved genome assembly and evidence-based global gene model set for the chordate Ciona intestinalis: new insight into intron and operon populations.</title>
        <authorList>
            <person name="Satou Y."/>
            <person name="Mineta K."/>
            <person name="Ogasawara M."/>
            <person name="Sasakura Y."/>
            <person name="Shoguchi E."/>
            <person name="Ueno K."/>
            <person name="Yamada L."/>
            <person name="Matsumoto J."/>
            <person name="Wasserscheid J."/>
            <person name="Dewar K."/>
            <person name="Wiley G.B."/>
            <person name="Macmil S.L."/>
            <person name="Roe B.A."/>
            <person name="Zeller R.W."/>
            <person name="Hastings K.E."/>
            <person name="Lemaire P."/>
            <person name="Lindquist E."/>
            <person name="Endo T."/>
            <person name="Hotta K."/>
            <person name="Inaba K."/>
        </authorList>
    </citation>
    <scope>NUCLEOTIDE SEQUENCE [LARGE SCALE GENOMIC DNA]</scope>
    <source>
        <strain evidence="10">wild type</strain>
    </source>
</reference>
<dbReference type="GO" id="GO:0061666">
    <property type="term" value="F:UFM1 ligase activity"/>
    <property type="evidence" value="ECO:0007669"/>
    <property type="project" value="InterPro"/>
</dbReference>
<dbReference type="FunCoup" id="F6YT91">
    <property type="interactions" value="809"/>
</dbReference>
<feature type="domain" description="E3 UFM1-protein ligase 1-like" evidence="8">
    <location>
        <begin position="561"/>
        <end position="677"/>
    </location>
</feature>
<dbReference type="Pfam" id="PF25870">
    <property type="entry name" value="WHD_UFL1_5th"/>
    <property type="match status" value="1"/>
</dbReference>
<feature type="compositionally biased region" description="Basic and acidic residues" evidence="6">
    <location>
        <begin position="405"/>
        <end position="422"/>
    </location>
</feature>
<dbReference type="Ensembl" id="ENSCINT00000007324.3">
    <property type="protein sequence ID" value="ENSCINP00000007324.3"/>
    <property type="gene ID" value="ENSCING00000003556.3"/>
</dbReference>
<evidence type="ECO:0000256" key="4">
    <source>
        <dbReference type="ARBA" id="ARBA00022786"/>
    </source>
</evidence>
<sequence>MADWKDIEQLQAEFKTAQLSSAAQKLSERNCIEILNKLQEMKLLDVLHSVDGKEYLTPTHLAKEIRDELYMQGGRINLVDLQQALNVDFSHVEAKSNELVKSDRNLQLIYGQMIDSTYLDRLAEEINENLQSTGQLTIAELSKQYDVPGDFLIPELISRIGKQIDGKLDEINRNAIFTEAYIAKHKARIRGVLSAVTRPIQLYPLSHDHGLSMQLLFSIVEELIKEGRIKGQIAGGRSEKSMFLPEIHTQTQNQWIDNFYAQNNYIEFDAVSRLGISDPKSYVRRRLTTNPPLFLKSVCVGQSIVDQIMATVDETIANGDWVDMMNFLPTSFLDEDCNQLLHHVMRERKKIKSSVPGIIFANSIVANEAFVNSCLKYFDGMMREKAEKDVKKSSVFALTEEERKEYLHQTTGDPKKKSEKKDDRRKKATEGSGSVKQGFEGASGSGKGAREVKTKGKKEHETQTETKPSKPSSSQDDLPFMDVGEITDVLHNRIRDCPPDFLQELSERIHRPLHTSYQAVVKSVFQISAQQSKEAGESGQDASAGGCAEKKSLAKSRKQSIEEISTMWANTRLFMEAIKLFEGDTAVQLEKHLLKTICLEITNSIFALVAIESVSGADANTEMTANVRIKMLSLFPDELKPSLTRLNSSVTGKDLHEFTEALQEATSPKTCDIFLRSADKKKDRQVMHGHKMSLLKQLENESNGAMALHLAVTIVFQSVTGCMIHTPGKCVPEVLGKIQPLVDKDVHRTLNRYQDLVMKEMITRKSSTPDNDHLAELQSDLINDLPVIQTIAATTKKQTT</sequence>
<feature type="compositionally biased region" description="Basic and acidic residues" evidence="6">
    <location>
        <begin position="448"/>
        <end position="468"/>
    </location>
</feature>
<dbReference type="InParanoid" id="F6YT91"/>
<evidence type="ECO:0000313" key="10">
    <source>
        <dbReference type="Ensembl" id="ENSCINP00000007324.3"/>
    </source>
</evidence>
<dbReference type="GO" id="GO:0005789">
    <property type="term" value="C:endoplasmic reticulum membrane"/>
    <property type="evidence" value="ECO:0000318"/>
    <property type="project" value="GO_Central"/>
</dbReference>
<dbReference type="GO" id="GO:0071568">
    <property type="term" value="F:UFM1 transferase activity"/>
    <property type="evidence" value="ECO:0000318"/>
    <property type="project" value="GO_Central"/>
</dbReference>
<evidence type="ECO:0000256" key="2">
    <source>
        <dbReference type="ARBA" id="ARBA00019780"/>
    </source>
</evidence>
<dbReference type="InterPro" id="IPR056580">
    <property type="entry name" value="Ufl1_dom"/>
</dbReference>
<evidence type="ECO:0000259" key="9">
    <source>
        <dbReference type="Pfam" id="PF25041"/>
    </source>
</evidence>
<evidence type="ECO:0000259" key="8">
    <source>
        <dbReference type="Pfam" id="PF23659"/>
    </source>
</evidence>
<comment type="similarity">
    <text evidence="1">Belongs to the UFL1 family.</text>
</comment>
<dbReference type="GO" id="GO:0034976">
    <property type="term" value="P:response to endoplasmic reticulum stress"/>
    <property type="evidence" value="ECO:0000318"/>
    <property type="project" value="GO_Central"/>
</dbReference>
<keyword evidence="3" id="KW-0808">Transferase</keyword>
<dbReference type="AlphaFoldDB" id="F6YT91"/>
<evidence type="ECO:0000256" key="1">
    <source>
        <dbReference type="ARBA" id="ARBA00010789"/>
    </source>
</evidence>
<proteinExistence type="inferred from homology"/>
<dbReference type="OMA" id="CILHASG"/>
<dbReference type="PANTHER" id="PTHR31057">
    <property type="entry name" value="E3 UFM1-PROTEIN LIGASE 1"/>
    <property type="match status" value="1"/>
</dbReference>
<reference evidence="11" key="1">
    <citation type="journal article" date="2002" name="Science">
        <title>The draft genome of Ciona intestinalis: insights into chordate and vertebrate origins.</title>
        <authorList>
            <person name="Dehal P."/>
            <person name="Satou Y."/>
            <person name="Campbell R.K."/>
            <person name="Chapman J."/>
            <person name="Degnan B."/>
            <person name="De Tomaso A."/>
            <person name="Davidson B."/>
            <person name="Di Gregorio A."/>
            <person name="Gelpke M."/>
            <person name="Goodstein D.M."/>
            <person name="Harafuji N."/>
            <person name="Hastings K.E."/>
            <person name="Ho I."/>
            <person name="Hotta K."/>
            <person name="Huang W."/>
            <person name="Kawashima T."/>
            <person name="Lemaire P."/>
            <person name="Martinez D."/>
            <person name="Meinertzhagen I.A."/>
            <person name="Necula S."/>
            <person name="Nonaka M."/>
            <person name="Putnam N."/>
            <person name="Rash S."/>
            <person name="Saiga H."/>
            <person name="Satake M."/>
            <person name="Terry A."/>
            <person name="Yamada L."/>
            <person name="Wang H.G."/>
            <person name="Awazu S."/>
            <person name="Azumi K."/>
            <person name="Boore J."/>
            <person name="Branno M."/>
            <person name="Chin-Bow S."/>
            <person name="DeSantis R."/>
            <person name="Doyle S."/>
            <person name="Francino P."/>
            <person name="Keys D.N."/>
            <person name="Haga S."/>
            <person name="Hayashi H."/>
            <person name="Hino K."/>
            <person name="Imai K.S."/>
            <person name="Inaba K."/>
            <person name="Kano S."/>
            <person name="Kobayashi K."/>
            <person name="Kobayashi M."/>
            <person name="Lee B.I."/>
            <person name="Makabe K.W."/>
            <person name="Manohar C."/>
            <person name="Matassi G."/>
            <person name="Medina M."/>
            <person name="Mochizuki Y."/>
            <person name="Mount S."/>
            <person name="Morishita T."/>
            <person name="Miura S."/>
            <person name="Nakayama A."/>
            <person name="Nishizaka S."/>
            <person name="Nomoto H."/>
            <person name="Ohta F."/>
            <person name="Oishi K."/>
            <person name="Rigoutsos I."/>
            <person name="Sano M."/>
            <person name="Sasaki A."/>
            <person name="Sasakura Y."/>
            <person name="Shoguchi E."/>
            <person name="Shin-i T."/>
            <person name="Spagnuolo A."/>
            <person name="Stainier D."/>
            <person name="Suzuki M.M."/>
            <person name="Tassy O."/>
            <person name="Takatori N."/>
            <person name="Tokuoka M."/>
            <person name="Yagi K."/>
            <person name="Yoshizaki F."/>
            <person name="Wada S."/>
            <person name="Zhang C."/>
            <person name="Hyatt P.D."/>
            <person name="Larimer F."/>
            <person name="Detter C."/>
            <person name="Doggett N."/>
            <person name="Glavina T."/>
            <person name="Hawkins T."/>
            <person name="Richardson P."/>
            <person name="Lucas S."/>
            <person name="Kohara Y."/>
            <person name="Levine M."/>
            <person name="Satoh N."/>
            <person name="Rokhsar D.S."/>
        </authorList>
    </citation>
    <scope>NUCLEOTIDE SEQUENCE [LARGE SCALE GENOMIC DNA]</scope>
</reference>
<dbReference type="Pfam" id="PF09743">
    <property type="entry name" value="E3_UFM1_ligase"/>
    <property type="match status" value="1"/>
</dbReference>
<feature type="region of interest" description="Disordered" evidence="6">
    <location>
        <begin position="405"/>
        <end position="480"/>
    </location>
</feature>
<dbReference type="STRING" id="7719.ENSCINP00000007324"/>
<accession>F6YT91</accession>
<evidence type="ECO:0000313" key="11">
    <source>
        <dbReference type="Proteomes" id="UP000008144"/>
    </source>
</evidence>
<dbReference type="EMBL" id="EAAA01000855">
    <property type="status" value="NOT_ANNOTATED_CDS"/>
    <property type="molecule type" value="Genomic_DNA"/>
</dbReference>
<dbReference type="GO" id="GO:0071569">
    <property type="term" value="P:protein ufmylation"/>
    <property type="evidence" value="ECO:0007669"/>
    <property type="project" value="InterPro"/>
</dbReference>
<evidence type="ECO:0000256" key="6">
    <source>
        <dbReference type="SAM" id="MobiDB-lite"/>
    </source>
</evidence>
<reference evidence="10" key="4">
    <citation type="submission" date="2025-09" db="UniProtKB">
        <authorList>
            <consortium name="Ensembl"/>
        </authorList>
    </citation>
    <scope>IDENTIFICATION</scope>
</reference>
<feature type="domain" description="E3 UFM1-protein ligase 1-like N-terminal" evidence="7">
    <location>
        <begin position="6"/>
        <end position="283"/>
    </location>
</feature>
<keyword evidence="4" id="KW-0833">Ubl conjugation pathway</keyword>
<dbReference type="InterPro" id="IPR056761">
    <property type="entry name" value="Ufl1-like_C"/>
</dbReference>
<dbReference type="InterPro" id="IPR018611">
    <property type="entry name" value="Ufl1"/>
</dbReference>
<name>F6YT91_CIOIN</name>
<keyword evidence="11" id="KW-1185">Reference proteome</keyword>
<organism evidence="10 11">
    <name type="scientific">Ciona intestinalis</name>
    <name type="common">Transparent sea squirt</name>
    <name type="synonym">Ascidia intestinalis</name>
    <dbReference type="NCBI Taxonomy" id="7719"/>
    <lineage>
        <taxon>Eukaryota</taxon>
        <taxon>Metazoa</taxon>
        <taxon>Chordata</taxon>
        <taxon>Tunicata</taxon>
        <taxon>Ascidiacea</taxon>
        <taxon>Phlebobranchia</taxon>
        <taxon>Cionidae</taxon>
        <taxon>Ciona</taxon>
    </lineage>
</organism>
<dbReference type="GeneTree" id="ENSGT00390000002112"/>
<protein>
    <recommendedName>
        <fullName evidence="2">E3 UFM1-protein ligase 1</fullName>
    </recommendedName>
    <alternativeName>
        <fullName evidence="5">E3 UFM1-protein transferase 1</fullName>
    </alternativeName>
</protein>
<dbReference type="GO" id="GO:0061709">
    <property type="term" value="P:reticulophagy"/>
    <property type="evidence" value="ECO:0000318"/>
    <property type="project" value="GO_Central"/>
</dbReference>
<evidence type="ECO:0000256" key="3">
    <source>
        <dbReference type="ARBA" id="ARBA00022679"/>
    </source>
</evidence>
<dbReference type="Proteomes" id="UP000008144">
    <property type="component" value="Chromosome 12"/>
</dbReference>
<feature type="domain" description="E3 UFM1-protein ligase-like C-terminal" evidence="9">
    <location>
        <begin position="683"/>
        <end position="788"/>
    </location>
</feature>
<dbReference type="InterPro" id="IPR056579">
    <property type="entry name" value="Ufl1_N"/>
</dbReference>
<dbReference type="Pfam" id="PF23659">
    <property type="entry name" value="UFL1"/>
    <property type="match status" value="1"/>
</dbReference>
<reference evidence="10" key="3">
    <citation type="submission" date="2025-08" db="UniProtKB">
        <authorList>
            <consortium name="Ensembl"/>
        </authorList>
    </citation>
    <scope>IDENTIFICATION</scope>
</reference>
<dbReference type="PANTHER" id="PTHR31057:SF0">
    <property type="entry name" value="E3 UFM1-PROTEIN LIGASE 1"/>
    <property type="match status" value="1"/>
</dbReference>